<feature type="region of interest" description="Disordered" evidence="1">
    <location>
        <begin position="1083"/>
        <end position="1110"/>
    </location>
</feature>
<dbReference type="RefSeq" id="WP_169927885.1">
    <property type="nucleotide sequence ID" value="NZ_CP012333.1"/>
</dbReference>
<reference evidence="3 4" key="1">
    <citation type="submission" date="2015-08" db="EMBL/GenBank/DDBJ databases">
        <authorList>
            <person name="Babu N.S."/>
            <person name="Beckwith C.J."/>
            <person name="Beseler K.G."/>
            <person name="Brison A."/>
            <person name="Carone J.V."/>
            <person name="Caskin T.P."/>
            <person name="Diamond M."/>
            <person name="Durham M.E."/>
            <person name="Foxe J.M."/>
            <person name="Go M."/>
            <person name="Henderson B.A."/>
            <person name="Jones I.B."/>
            <person name="McGettigan J.A."/>
            <person name="Micheletti S.J."/>
            <person name="Nasrallah M.E."/>
            <person name="Ortiz D."/>
            <person name="Piller C.R."/>
            <person name="Privatt S.R."/>
            <person name="Schneider S.L."/>
            <person name="Sharp S."/>
            <person name="Smith T.C."/>
            <person name="Stanton J.D."/>
            <person name="Ullery H.E."/>
            <person name="Wilson R.J."/>
            <person name="Serrano M.G."/>
            <person name="Buck G."/>
            <person name="Lee V."/>
            <person name="Wang Y."/>
            <person name="Carvalho R."/>
            <person name="Voegtly L."/>
            <person name="Shi R."/>
            <person name="Duckworth R."/>
            <person name="Johnson A."/>
            <person name="Loviza R."/>
            <person name="Walstead R."/>
            <person name="Shah Z."/>
            <person name="Kiflezghi M."/>
            <person name="Wade K."/>
            <person name="Ball S.L."/>
            <person name="Bradley K.W."/>
            <person name="Asai D.J."/>
            <person name="Bowman C.A."/>
            <person name="Russell D.A."/>
            <person name="Pope W.H."/>
            <person name="Jacobs-Sera D."/>
            <person name="Hendrix R.W."/>
            <person name="Hatfull G.F."/>
        </authorList>
    </citation>
    <scope>NUCLEOTIDE SEQUENCE [LARGE SCALE GENOMIC DNA]</scope>
    <source>
        <strain evidence="3 4">DSM 27648</strain>
    </source>
</reference>
<evidence type="ECO:0000256" key="2">
    <source>
        <dbReference type="SAM" id="Phobius"/>
    </source>
</evidence>
<proteinExistence type="predicted"/>
<evidence type="ECO:0000313" key="3">
    <source>
        <dbReference type="EMBL" id="AKU99170.1"/>
    </source>
</evidence>
<name>A0A0K1Q060_9BACT</name>
<protein>
    <submittedName>
        <fullName evidence="3">Uncharacterized protein</fullName>
    </submittedName>
</protein>
<dbReference type="PATRIC" id="fig|1391654.3.peg.5919"/>
<accession>A0A0K1Q060</accession>
<evidence type="ECO:0000313" key="4">
    <source>
        <dbReference type="Proteomes" id="UP000064967"/>
    </source>
</evidence>
<keyword evidence="4" id="KW-1185">Reference proteome</keyword>
<dbReference type="KEGG" id="llu:AKJ09_05834"/>
<gene>
    <name evidence="3" type="ORF">AKJ09_05834</name>
</gene>
<keyword evidence="2" id="KW-0472">Membrane</keyword>
<keyword evidence="2" id="KW-0812">Transmembrane</keyword>
<sequence length="1110" mass="119689">MERDDDASSRAHGNDSNRGNRGDDGGTPRKRPLLVRLLRFTLIACASLFALYVVAINVFLSTSLFDKVVNATPDTIDIHFERGWSIVPSHIHAKKLSIRGRDSNVEWRLTLDEVAFEVSFSSFLKQRFAASNVHGKGISFRLRQRLDAPPSSPEEVEGLAPIAGFPPYSVRPPKEPSPEMWSDADYHLWTAHLEGVVAEDVREVWIDRTRFEGLARIEGRFYLKPLRAVEVGPVHVTAFGGQVSTGKHLVAEAFEGSGLDVTIGRFDPRPGMGGDLVHRLTIACDAHATLPGRVGLPTAVALTLHGPVEIRRAAVHVSSGRLDRDSHLVVNVPKVVLISGDHRVSGSLALDAEVAPAPTDGLNQLNFRAEMTEVEASHEGNGKGARSPLFRASKVLATGDSRELDLAHPFEDLHLVVELPEGDVANVRELSRYIPPRAPVSLVDGHAKAAVHFEAWLAEKRATATGVLRAENLELGIAKMRVRGSVSLRTSLASYHFDTRRLDGVTMVVKVSDGTLASATAPDTGLVRVNEAELVAQAPVVALDDPLRAFRVSISMPSADVLSQGLLHAYLPKGSEMQIARSRSRFSLTCNVVIAQHLAKGTLDIQSRELTVTYRDLRLDAHVHSHASVHDWQWETGDLTIDDARVDVENLTIAKVAARDPRAAPAMSIARIGVGAKSTRFEFDDPLAKIAMSASFEDAKVHDFSAINAFLPEKATFRLEGNNAAFDASIDLEVERHFAKGAFRARASDMGIGGKMMHLRGNVALFAKVEEWDLENNTMRLLGSSAELTRVSGRFGPPGPPALSAERLALDTSNPRFDVARPSLSGGDYHLVVEKAELPDARALSPLLPPDSVVGIESGAARVAADVTVSSSRRTANGGFEIALSDAGLRLHETHLSGDIRFLARVAGFDPERDALDLSGTHLEMRRVAVEGGRAATQNWRADLVFSRASLQMSPAVVLDGVVRLDARDARPLLAILLGNNVSRLVVDLTDMPHLAASVRLISTSHELALLDLDARGGNLALRGSFAVRDHHSLGAVIAAKGPFSVGIARDDGGTHVRFFGLDAWLRPRECAVAQLVEVGSSACPTASPAGSASRSESEANAKAKAKANK</sequence>
<dbReference type="EMBL" id="CP012333">
    <property type="protein sequence ID" value="AKU99170.1"/>
    <property type="molecule type" value="Genomic_DNA"/>
</dbReference>
<evidence type="ECO:0000256" key="1">
    <source>
        <dbReference type="SAM" id="MobiDB-lite"/>
    </source>
</evidence>
<keyword evidence="2" id="KW-1133">Transmembrane helix</keyword>
<dbReference type="STRING" id="1391654.AKJ09_05834"/>
<dbReference type="Proteomes" id="UP000064967">
    <property type="component" value="Chromosome"/>
</dbReference>
<feature type="transmembrane region" description="Helical" evidence="2">
    <location>
        <begin position="37"/>
        <end position="60"/>
    </location>
</feature>
<feature type="region of interest" description="Disordered" evidence="1">
    <location>
        <begin position="1"/>
        <end position="27"/>
    </location>
</feature>
<dbReference type="AlphaFoldDB" id="A0A0K1Q060"/>
<organism evidence="3 4">
    <name type="scientific">Labilithrix luteola</name>
    <dbReference type="NCBI Taxonomy" id="1391654"/>
    <lineage>
        <taxon>Bacteria</taxon>
        <taxon>Pseudomonadati</taxon>
        <taxon>Myxococcota</taxon>
        <taxon>Polyangia</taxon>
        <taxon>Polyangiales</taxon>
        <taxon>Labilitrichaceae</taxon>
        <taxon>Labilithrix</taxon>
    </lineage>
</organism>